<accession>A0ABR4PDJ9</accession>
<name>A0ABR4PDJ9_9HELO</name>
<sequence length="34" mass="4040">MMRINTLNNSIKLKSIYEWKLSILCSRKNGRTLN</sequence>
<protein>
    <submittedName>
        <fullName evidence="1">Uncharacterized protein</fullName>
    </submittedName>
</protein>
<dbReference type="EMBL" id="JBFCZG010000006">
    <property type="protein sequence ID" value="KAL3421395.1"/>
    <property type="molecule type" value="Genomic_DNA"/>
</dbReference>
<comment type="caution">
    <text evidence="1">The sequence shown here is derived from an EMBL/GenBank/DDBJ whole genome shotgun (WGS) entry which is preliminary data.</text>
</comment>
<proteinExistence type="predicted"/>
<dbReference type="Proteomes" id="UP001629113">
    <property type="component" value="Unassembled WGS sequence"/>
</dbReference>
<organism evidence="1 2">
    <name type="scientific">Phlyctema vagabunda</name>
    <dbReference type="NCBI Taxonomy" id="108571"/>
    <lineage>
        <taxon>Eukaryota</taxon>
        <taxon>Fungi</taxon>
        <taxon>Dikarya</taxon>
        <taxon>Ascomycota</taxon>
        <taxon>Pezizomycotina</taxon>
        <taxon>Leotiomycetes</taxon>
        <taxon>Helotiales</taxon>
        <taxon>Dermateaceae</taxon>
        <taxon>Phlyctema</taxon>
    </lineage>
</organism>
<evidence type="ECO:0000313" key="2">
    <source>
        <dbReference type="Proteomes" id="UP001629113"/>
    </source>
</evidence>
<reference evidence="1 2" key="1">
    <citation type="submission" date="2024-06" db="EMBL/GenBank/DDBJ databases">
        <title>Complete genome of Phlyctema vagabunda strain 19-DSS-EL-015.</title>
        <authorList>
            <person name="Fiorenzani C."/>
        </authorList>
    </citation>
    <scope>NUCLEOTIDE SEQUENCE [LARGE SCALE GENOMIC DNA]</scope>
    <source>
        <strain evidence="1 2">19-DSS-EL-015</strain>
    </source>
</reference>
<gene>
    <name evidence="1" type="ORF">PVAG01_07840</name>
</gene>
<evidence type="ECO:0000313" key="1">
    <source>
        <dbReference type="EMBL" id="KAL3421395.1"/>
    </source>
</evidence>
<keyword evidence="2" id="KW-1185">Reference proteome</keyword>